<feature type="domain" description="UBX" evidence="2">
    <location>
        <begin position="390"/>
        <end position="472"/>
    </location>
</feature>
<dbReference type="SUPFAM" id="SSF52833">
    <property type="entry name" value="Thioredoxin-like"/>
    <property type="match status" value="1"/>
</dbReference>
<reference evidence="3" key="2">
    <citation type="submission" date="2017-06" db="EMBL/GenBank/DDBJ databases">
        <title>WGS assembly of Brachypodium distachyon.</title>
        <authorList>
            <consortium name="The International Brachypodium Initiative"/>
            <person name="Lucas S."/>
            <person name="Harmon-Smith M."/>
            <person name="Lail K."/>
            <person name="Tice H."/>
            <person name="Grimwood J."/>
            <person name="Bruce D."/>
            <person name="Barry K."/>
            <person name="Shu S."/>
            <person name="Lindquist E."/>
            <person name="Wang M."/>
            <person name="Pitluck S."/>
            <person name="Vogel J.P."/>
            <person name="Garvin D.F."/>
            <person name="Mockler T.C."/>
            <person name="Schmutz J."/>
            <person name="Rokhsar D."/>
            <person name="Bevan M.W."/>
        </authorList>
    </citation>
    <scope>NUCLEOTIDE SEQUENCE</scope>
    <source>
        <strain evidence="3">Bd21</strain>
    </source>
</reference>
<dbReference type="PROSITE" id="PS50033">
    <property type="entry name" value="UBX"/>
    <property type="match status" value="1"/>
</dbReference>
<gene>
    <name evidence="3" type="ORF">BRADI_4g38242v3</name>
</gene>
<reference evidence="3 4" key="1">
    <citation type="journal article" date="2010" name="Nature">
        <title>Genome sequencing and analysis of the model grass Brachypodium distachyon.</title>
        <authorList>
            <consortium name="International Brachypodium Initiative"/>
        </authorList>
    </citation>
    <scope>NUCLEOTIDE SEQUENCE [LARGE SCALE GENOMIC DNA]</scope>
    <source>
        <strain evidence="3 4">Bd21</strain>
    </source>
</reference>
<dbReference type="AlphaFoldDB" id="A0A2K2CT24"/>
<dbReference type="FunCoup" id="A0A2K2CT24">
    <property type="interactions" value="1031"/>
</dbReference>
<dbReference type="EMBL" id="CM000883">
    <property type="protein sequence ID" value="PNT65186.1"/>
    <property type="molecule type" value="Genomic_DNA"/>
</dbReference>
<sequence length="475" mass="52095">MADAGLVESFMEVTSCGSESVAVTHLSSCGWLLEDAINLYFSAAGPLPAGDPHPIPGPAHGDTTLYEGDVDQVRAPIPARSETLYNHAAAASSSASYAAPSVWAPPPPPSPTPVQPVYVEYTPQTKATVWGSGGDNGVKESETANKEEQVVEYAEEEGETYQGGEAAKAEDYGESPGEDGYGEYDYGTEEAEEDYISDDEQDDDDAYLQGAESGHHHSPRQPRADDKNLDDLFRPPYEIMFDGACHDAKAHAASTDRWLLVNVQSAGVFASHLHNRDLWSNEVVVQVIRDNFVFSFMDKQSKEGGKVCCFYRLGDGRLPAARRRPDHRLLAKWCGLVQDPGDFLTSIGKYTESKPSMMSRPKKIVDKNLPALVPKIETPVAVEEDEQPVEGETVYKLRVRFPNGNTVTKEFGSKRRVATLFAYCRSVVDGQKGTEQAFRIMRLAAGRAFEQLRDDGASFEDLKLNRDTVTVVLDT</sequence>
<dbReference type="CDD" id="cd14273">
    <property type="entry name" value="UBA_TAP-C_like"/>
    <property type="match status" value="1"/>
</dbReference>
<dbReference type="EnsemblPlants" id="PNT65186">
    <property type="protein sequence ID" value="PNT65186"/>
    <property type="gene ID" value="BRADI_4g38242v3"/>
</dbReference>
<evidence type="ECO:0000313" key="4">
    <source>
        <dbReference type="EnsemblPlants" id="PNT65186"/>
    </source>
</evidence>
<dbReference type="Pfam" id="PF14555">
    <property type="entry name" value="UBA_4"/>
    <property type="match status" value="1"/>
</dbReference>
<protein>
    <recommendedName>
        <fullName evidence="2">UBX domain-containing protein</fullName>
    </recommendedName>
</protein>
<reference evidence="4" key="3">
    <citation type="submission" date="2018-08" db="UniProtKB">
        <authorList>
            <consortium name="EnsemblPlants"/>
        </authorList>
    </citation>
    <scope>IDENTIFICATION</scope>
    <source>
        <strain evidence="4">cv. Bd21</strain>
    </source>
</reference>
<dbReference type="GO" id="GO:0043161">
    <property type="term" value="P:proteasome-mediated ubiquitin-dependent protein catabolic process"/>
    <property type="evidence" value="ECO:0000318"/>
    <property type="project" value="GO_Central"/>
</dbReference>
<dbReference type="Pfam" id="PF00789">
    <property type="entry name" value="UBX"/>
    <property type="match status" value="1"/>
</dbReference>
<dbReference type="Proteomes" id="UP000008810">
    <property type="component" value="Chromosome 4"/>
</dbReference>
<dbReference type="GO" id="GO:0005634">
    <property type="term" value="C:nucleus"/>
    <property type="evidence" value="ECO:0000318"/>
    <property type="project" value="GO_Central"/>
</dbReference>
<dbReference type="InterPro" id="IPR036249">
    <property type="entry name" value="Thioredoxin-like_sf"/>
</dbReference>
<dbReference type="InterPro" id="IPR006577">
    <property type="entry name" value="UAS"/>
</dbReference>
<dbReference type="InterPro" id="IPR050730">
    <property type="entry name" value="UBX_domain-protein"/>
</dbReference>
<dbReference type="Gramene" id="PNT65186">
    <property type="protein sequence ID" value="PNT65186"/>
    <property type="gene ID" value="BRADI_4g38242v3"/>
</dbReference>
<evidence type="ECO:0000256" key="1">
    <source>
        <dbReference type="SAM" id="MobiDB-lite"/>
    </source>
</evidence>
<evidence type="ECO:0000313" key="5">
    <source>
        <dbReference type="Proteomes" id="UP000008810"/>
    </source>
</evidence>
<feature type="region of interest" description="Disordered" evidence="1">
    <location>
        <begin position="128"/>
        <end position="229"/>
    </location>
</feature>
<accession>A0A2K2CT24</accession>
<dbReference type="PANTHER" id="PTHR23322">
    <property type="entry name" value="FAS-ASSOCIATED PROTEIN"/>
    <property type="match status" value="1"/>
</dbReference>
<dbReference type="CDD" id="cd02958">
    <property type="entry name" value="UAS"/>
    <property type="match status" value="1"/>
</dbReference>
<dbReference type="OrthoDB" id="270602at2759"/>
<feature type="compositionally biased region" description="Basic and acidic residues" evidence="1">
    <location>
        <begin position="137"/>
        <end position="149"/>
    </location>
</feature>
<dbReference type="GO" id="GO:0043130">
    <property type="term" value="F:ubiquitin binding"/>
    <property type="evidence" value="ECO:0000318"/>
    <property type="project" value="GO_Central"/>
</dbReference>
<dbReference type="InterPro" id="IPR029071">
    <property type="entry name" value="Ubiquitin-like_domsf"/>
</dbReference>
<dbReference type="PANTHER" id="PTHR23322:SF64">
    <property type="entry name" value="OS02G0640700 PROTEIN"/>
    <property type="match status" value="1"/>
</dbReference>
<dbReference type="Pfam" id="PF13899">
    <property type="entry name" value="Thioredoxin_7"/>
    <property type="match status" value="1"/>
</dbReference>
<dbReference type="SUPFAM" id="SSF54236">
    <property type="entry name" value="Ubiquitin-like"/>
    <property type="match status" value="1"/>
</dbReference>
<dbReference type="Gene3D" id="3.40.30.10">
    <property type="entry name" value="Glutaredoxin"/>
    <property type="match status" value="1"/>
</dbReference>
<dbReference type="Gene3D" id="3.10.20.90">
    <property type="entry name" value="Phosphatidylinositol 3-kinase Catalytic Subunit, Chain A, domain 1"/>
    <property type="match status" value="1"/>
</dbReference>
<dbReference type="Gene3D" id="1.10.8.10">
    <property type="entry name" value="DNA helicase RuvA subunit, C-terminal domain"/>
    <property type="match status" value="1"/>
</dbReference>
<feature type="compositionally biased region" description="Acidic residues" evidence="1">
    <location>
        <begin position="172"/>
        <end position="206"/>
    </location>
</feature>
<dbReference type="InterPro" id="IPR001012">
    <property type="entry name" value="UBX_dom"/>
</dbReference>
<dbReference type="SMART" id="SM00594">
    <property type="entry name" value="UAS"/>
    <property type="match status" value="1"/>
</dbReference>
<evidence type="ECO:0000259" key="2">
    <source>
        <dbReference type="PROSITE" id="PS50033"/>
    </source>
</evidence>
<name>A0A2K2CT24_BRADI</name>
<keyword evidence="5" id="KW-1185">Reference proteome</keyword>
<evidence type="ECO:0000313" key="3">
    <source>
        <dbReference type="EMBL" id="PNT65186.1"/>
    </source>
</evidence>
<proteinExistence type="predicted"/>
<organism evidence="3">
    <name type="scientific">Brachypodium distachyon</name>
    <name type="common">Purple false brome</name>
    <name type="synonym">Trachynia distachya</name>
    <dbReference type="NCBI Taxonomy" id="15368"/>
    <lineage>
        <taxon>Eukaryota</taxon>
        <taxon>Viridiplantae</taxon>
        <taxon>Streptophyta</taxon>
        <taxon>Embryophyta</taxon>
        <taxon>Tracheophyta</taxon>
        <taxon>Spermatophyta</taxon>
        <taxon>Magnoliopsida</taxon>
        <taxon>Liliopsida</taxon>
        <taxon>Poales</taxon>
        <taxon>Poaceae</taxon>
        <taxon>BOP clade</taxon>
        <taxon>Pooideae</taxon>
        <taxon>Stipodae</taxon>
        <taxon>Brachypodieae</taxon>
        <taxon>Brachypodium</taxon>
    </lineage>
</organism>
<dbReference type="STRING" id="15368.A0A2K2CT24"/>
<dbReference type="InParanoid" id="A0A2K2CT24"/>